<dbReference type="InterPro" id="IPR023346">
    <property type="entry name" value="Lysozyme-like_dom_sf"/>
</dbReference>
<evidence type="ECO:0000256" key="1">
    <source>
        <dbReference type="ARBA" id="ARBA00022645"/>
    </source>
</evidence>
<comment type="catalytic activity">
    <reaction evidence="8">
        <text>[GlcNAc-(1-&gt;4)-Mur2Ac(oyl-L-Ala-gamma-D-Glu-L-Lys-D-Ala-D-Ala)](n)-di-trans,octa-cis-undecaprenyl diphosphate + beta-D-GlcNAc-(1-&gt;4)-Mur2Ac(oyl-L-Ala-gamma-D-Glu-L-Lys-D-Ala-D-Ala)-di-trans,octa-cis-undecaprenyl diphosphate = [GlcNAc-(1-&gt;4)-Mur2Ac(oyl-L-Ala-gamma-D-Glu-L-Lys-D-Ala-D-Ala)](n+1)-di-trans,octa-cis-undecaprenyl diphosphate + di-trans,octa-cis-undecaprenyl diphosphate + H(+)</text>
        <dbReference type="Rhea" id="RHEA:23708"/>
        <dbReference type="Rhea" id="RHEA-COMP:9602"/>
        <dbReference type="Rhea" id="RHEA-COMP:9603"/>
        <dbReference type="ChEBI" id="CHEBI:15378"/>
        <dbReference type="ChEBI" id="CHEBI:58405"/>
        <dbReference type="ChEBI" id="CHEBI:60033"/>
        <dbReference type="ChEBI" id="CHEBI:78435"/>
        <dbReference type="EC" id="2.4.99.28"/>
    </reaction>
</comment>
<keyword evidence="2" id="KW-0645">Protease</keyword>
<feature type="compositionally biased region" description="Gly residues" evidence="9">
    <location>
        <begin position="878"/>
        <end position="897"/>
    </location>
</feature>
<evidence type="ECO:0000256" key="9">
    <source>
        <dbReference type="SAM" id="MobiDB-lite"/>
    </source>
</evidence>
<feature type="compositionally biased region" description="Basic and acidic residues" evidence="9">
    <location>
        <begin position="54"/>
        <end position="67"/>
    </location>
</feature>
<feature type="domain" description="Penicillin-binding protein transpeptidase" evidence="11">
    <location>
        <begin position="468"/>
        <end position="736"/>
    </location>
</feature>
<feature type="region of interest" description="Disordered" evidence="9">
    <location>
        <begin position="773"/>
        <end position="897"/>
    </location>
</feature>
<reference evidence="13 14" key="1">
    <citation type="submission" date="2021-01" db="EMBL/GenBank/DDBJ databases">
        <title>WGS of actinomycetes isolated from Thailand.</title>
        <authorList>
            <person name="Thawai C."/>
        </authorList>
    </citation>
    <scope>NUCLEOTIDE SEQUENCE [LARGE SCALE GENOMIC DNA]</scope>
    <source>
        <strain evidence="13 14">CH5-8</strain>
    </source>
</reference>
<dbReference type="InterPro" id="IPR001264">
    <property type="entry name" value="Glyco_trans_51"/>
</dbReference>
<comment type="caution">
    <text evidence="13">The sequence shown here is derived from an EMBL/GenBank/DDBJ whole genome shotgun (WGS) entry which is preliminary data.</text>
</comment>
<dbReference type="SUPFAM" id="SSF56601">
    <property type="entry name" value="beta-lactamase/transpeptidase-like"/>
    <property type="match status" value="1"/>
</dbReference>
<gene>
    <name evidence="13" type="ORF">JK361_25665</name>
</gene>
<feature type="compositionally biased region" description="Gly residues" evidence="9">
    <location>
        <begin position="85"/>
        <end position="99"/>
    </location>
</feature>
<evidence type="ECO:0000313" key="13">
    <source>
        <dbReference type="EMBL" id="MBL1107935.1"/>
    </source>
</evidence>
<organism evidence="13 14">
    <name type="scientific">Streptomyces musisoli</name>
    <dbReference type="NCBI Taxonomy" id="2802280"/>
    <lineage>
        <taxon>Bacteria</taxon>
        <taxon>Bacillati</taxon>
        <taxon>Actinomycetota</taxon>
        <taxon>Actinomycetes</taxon>
        <taxon>Kitasatosporales</taxon>
        <taxon>Streptomycetaceae</taxon>
        <taxon>Streptomyces</taxon>
    </lineage>
</organism>
<comment type="catalytic activity">
    <reaction evidence="7">
        <text>Preferential cleavage: (Ac)2-L-Lys-D-Ala-|-D-Ala. Also transpeptidation of peptidyl-alanyl moieties that are N-acyl substituents of D-alanine.</text>
        <dbReference type="EC" id="3.4.16.4"/>
    </reaction>
</comment>
<keyword evidence="6" id="KW-0511">Multifunctional enzyme</keyword>
<feature type="domain" description="Glycosyl transferase family 51" evidence="12">
    <location>
        <begin position="180"/>
        <end position="363"/>
    </location>
</feature>
<dbReference type="RefSeq" id="WP_201822150.1">
    <property type="nucleotide sequence ID" value="NZ_JAERRH010000010.1"/>
</dbReference>
<dbReference type="Proteomes" id="UP000621386">
    <property type="component" value="Unassembled WGS sequence"/>
</dbReference>
<evidence type="ECO:0000259" key="12">
    <source>
        <dbReference type="Pfam" id="PF00912"/>
    </source>
</evidence>
<evidence type="ECO:0000313" key="14">
    <source>
        <dbReference type="Proteomes" id="UP000621386"/>
    </source>
</evidence>
<evidence type="ECO:0000259" key="11">
    <source>
        <dbReference type="Pfam" id="PF00905"/>
    </source>
</evidence>
<feature type="transmembrane region" description="Helical" evidence="10">
    <location>
        <begin position="133"/>
        <end position="156"/>
    </location>
</feature>
<evidence type="ECO:0000256" key="8">
    <source>
        <dbReference type="ARBA" id="ARBA00049902"/>
    </source>
</evidence>
<evidence type="ECO:0000256" key="10">
    <source>
        <dbReference type="SAM" id="Phobius"/>
    </source>
</evidence>
<dbReference type="Gene3D" id="1.10.3810.10">
    <property type="entry name" value="Biosynthetic peptidoglycan transglycosylase-like"/>
    <property type="match status" value="1"/>
</dbReference>
<keyword evidence="10" id="KW-0812">Transmembrane</keyword>
<evidence type="ECO:0000256" key="5">
    <source>
        <dbReference type="ARBA" id="ARBA00022801"/>
    </source>
</evidence>
<feature type="compositionally biased region" description="Low complexity" evidence="9">
    <location>
        <begin position="863"/>
        <end position="877"/>
    </location>
</feature>
<proteinExistence type="predicted"/>
<keyword evidence="3" id="KW-0328">Glycosyltransferase</keyword>
<dbReference type="InterPro" id="IPR036950">
    <property type="entry name" value="PBP_transglycosylase"/>
</dbReference>
<dbReference type="InterPro" id="IPR001460">
    <property type="entry name" value="PCN-bd_Tpept"/>
</dbReference>
<sequence>MSEHRRKPPQPQGGGRAAARRGQSGPSSGRRAAPRGATGSSADSYGSESVGSGGEERPYSSRAEARRAAQRGSRRRVAENTGPGARRGGPGGPAAGPGRGKGRATTAPGKKRFIDYPRVGKDGWRRWVPSWKLVSGLFLGFVGSLVVMVGVGYAMVSIPNENDAAKSQNNVYYWANGKQMVATGTGVNRQNVSIDQIPEAMRYAVISAENKSFYQDSGVDPMGIARAMVNMARGGQTQGGSTITQQYVKNTYLSQEQSLTRKFKEMFISIKVGAKLDKDEIMQGYLNTSYFGRGAYGIQAAAQTYYGKNAVDLKPSECAVLAALLKGPTYYDPAGNQDLDKTATPAANEKRSKDRWAWILGEMHKDKHLSDAQYQEAVAKYPRPDGRKATKGMTGQISYLADTAKKYVLAHSDITEAQFDKGGYQIYTTFDKNKVSALAKAVKNVQSARLDPKHRELDKYVQFGAASVKPQDGAIVALYGGDGYENGHFTNNADTSGVPVGSTWKPFVLAAAMEYGTYKSEGEGVSPLSKYNGNDHLKVFKPDGSFYLNKDNTPFYQANESDHPWGYITLRKAMEQSVNTPFVQLGVDVGMTKVRDVAKSAGILDQSMSQDLNPSFAIGTSTPSAIRMADAYATFAASGKQADPYSVTALKVNGADAPSFVKPKPAPKEAMDPNIANNVTDVLENVIQNGTGMKAKDLGRTAAGKTGTTDENKSAWFVGYTKQLSTSVAMFRENPKNHKLLSMNGTANTDSIHGGDIPTLVWTEYMKAALKGQNDLGFPEPTEIGTVQDEAGAPSPTPSVTFTPTPTPSNSPSPTPTKTTPTPTPTPSQSCQFGWGNDCNGNGNGNGGANDIGGTDTGGVDGGTTPTPTGTETTGTGDTRGNGNGNGSTGFFGGQGG</sequence>
<dbReference type="PANTHER" id="PTHR32282:SF34">
    <property type="entry name" value="PENICILLIN-BINDING PROTEIN 1A"/>
    <property type="match status" value="1"/>
</dbReference>
<dbReference type="PANTHER" id="PTHR32282">
    <property type="entry name" value="BINDING PROTEIN TRANSPEPTIDASE, PUTATIVE-RELATED"/>
    <property type="match status" value="1"/>
</dbReference>
<evidence type="ECO:0000256" key="4">
    <source>
        <dbReference type="ARBA" id="ARBA00022679"/>
    </source>
</evidence>
<evidence type="ECO:0000256" key="7">
    <source>
        <dbReference type="ARBA" id="ARBA00034000"/>
    </source>
</evidence>
<dbReference type="Pfam" id="PF00912">
    <property type="entry name" value="Transgly"/>
    <property type="match status" value="1"/>
</dbReference>
<dbReference type="EMBL" id="JAERRH010000010">
    <property type="protein sequence ID" value="MBL1107935.1"/>
    <property type="molecule type" value="Genomic_DNA"/>
</dbReference>
<evidence type="ECO:0000256" key="3">
    <source>
        <dbReference type="ARBA" id="ARBA00022676"/>
    </source>
</evidence>
<evidence type="ECO:0000256" key="2">
    <source>
        <dbReference type="ARBA" id="ARBA00022670"/>
    </source>
</evidence>
<dbReference type="Gene3D" id="3.40.710.10">
    <property type="entry name" value="DD-peptidase/beta-lactamase superfamily"/>
    <property type="match status" value="1"/>
</dbReference>
<keyword evidence="14" id="KW-1185">Reference proteome</keyword>
<feature type="compositionally biased region" description="Low complexity" evidence="9">
    <location>
        <begin position="20"/>
        <end position="31"/>
    </location>
</feature>
<accession>A0ABS1P791</accession>
<dbReference type="InterPro" id="IPR012338">
    <property type="entry name" value="Beta-lactam/transpept-like"/>
</dbReference>
<dbReference type="InterPro" id="IPR050396">
    <property type="entry name" value="Glycosyltr_51/Transpeptidase"/>
</dbReference>
<keyword evidence="10" id="KW-0472">Membrane</keyword>
<protein>
    <submittedName>
        <fullName evidence="13">Penicillin-binding protein</fullName>
    </submittedName>
</protein>
<keyword evidence="5" id="KW-0378">Hydrolase</keyword>
<keyword evidence="10" id="KW-1133">Transmembrane helix</keyword>
<dbReference type="SUPFAM" id="SSF53955">
    <property type="entry name" value="Lysozyme-like"/>
    <property type="match status" value="1"/>
</dbReference>
<dbReference type="Pfam" id="PF00905">
    <property type="entry name" value="Transpeptidase"/>
    <property type="match status" value="1"/>
</dbReference>
<feature type="compositionally biased region" description="Pro residues" evidence="9">
    <location>
        <begin position="805"/>
        <end position="815"/>
    </location>
</feature>
<feature type="compositionally biased region" description="Gly residues" evidence="9">
    <location>
        <begin position="842"/>
        <end position="862"/>
    </location>
</feature>
<keyword evidence="1" id="KW-0121">Carboxypeptidase</keyword>
<feature type="region of interest" description="Disordered" evidence="9">
    <location>
        <begin position="1"/>
        <end position="113"/>
    </location>
</feature>
<keyword evidence="4" id="KW-0808">Transferase</keyword>
<name>A0ABS1P791_9ACTN</name>
<evidence type="ECO:0000256" key="6">
    <source>
        <dbReference type="ARBA" id="ARBA00023268"/>
    </source>
</evidence>